<keyword evidence="2" id="KW-1185">Reference proteome</keyword>
<dbReference type="Proteomes" id="UP000466396">
    <property type="component" value="Chromosome"/>
</dbReference>
<proteinExistence type="predicted"/>
<sequence>MLRIKRIRLRAARRESRLLANLRAPHSLSSAITRRGCNSAMGAVTTWSTTNPGATSGCDHSATVRGRALTVVARASDCLMSLADADEAIDRLVEALDGLGLAPGRRASGGEQQIGLRPCPFLELAETQAGAVYAVHLGLMQGALETWTAPVTVDRLAAFVEPDLCLAHIVGERAAK</sequence>
<gene>
    <name evidence="1" type="ORF">MLAC_11050</name>
</gene>
<protein>
    <recommendedName>
        <fullName evidence="3">Transcriptional regulator</fullName>
    </recommendedName>
</protein>
<name>A0A7I7NJF7_9MYCO</name>
<organism evidence="1 2">
    <name type="scientific">Mycobacterium lacus</name>
    <dbReference type="NCBI Taxonomy" id="169765"/>
    <lineage>
        <taxon>Bacteria</taxon>
        <taxon>Bacillati</taxon>
        <taxon>Actinomycetota</taxon>
        <taxon>Actinomycetes</taxon>
        <taxon>Mycobacteriales</taxon>
        <taxon>Mycobacteriaceae</taxon>
        <taxon>Mycobacterium</taxon>
    </lineage>
</organism>
<accession>A0A7I7NJF7</accession>
<reference evidence="1 2" key="1">
    <citation type="journal article" date="2019" name="Emerg. Microbes Infect.">
        <title>Comprehensive subspecies identification of 175 nontuberculous mycobacteria species based on 7547 genomic profiles.</title>
        <authorList>
            <person name="Matsumoto Y."/>
            <person name="Kinjo T."/>
            <person name="Motooka D."/>
            <person name="Nabeya D."/>
            <person name="Jung N."/>
            <person name="Uechi K."/>
            <person name="Horii T."/>
            <person name="Iida T."/>
            <person name="Fujita J."/>
            <person name="Nakamura S."/>
        </authorList>
    </citation>
    <scope>NUCLEOTIDE SEQUENCE [LARGE SCALE GENOMIC DNA]</scope>
    <source>
        <strain evidence="1 2">JCM 15657</strain>
    </source>
</reference>
<evidence type="ECO:0008006" key="3">
    <source>
        <dbReference type="Google" id="ProtNLM"/>
    </source>
</evidence>
<dbReference type="KEGG" id="mlj:MLAC_11050"/>
<evidence type="ECO:0000313" key="2">
    <source>
        <dbReference type="Proteomes" id="UP000466396"/>
    </source>
</evidence>
<evidence type="ECO:0000313" key="1">
    <source>
        <dbReference type="EMBL" id="BBX95811.1"/>
    </source>
</evidence>
<dbReference type="AlphaFoldDB" id="A0A7I7NJF7"/>
<dbReference type="EMBL" id="AP022581">
    <property type="protein sequence ID" value="BBX95811.1"/>
    <property type="molecule type" value="Genomic_DNA"/>
</dbReference>